<organism evidence="1 2">
    <name type="scientific">Irpex rosettiformis</name>
    <dbReference type="NCBI Taxonomy" id="378272"/>
    <lineage>
        <taxon>Eukaryota</taxon>
        <taxon>Fungi</taxon>
        <taxon>Dikarya</taxon>
        <taxon>Basidiomycota</taxon>
        <taxon>Agaricomycotina</taxon>
        <taxon>Agaricomycetes</taxon>
        <taxon>Polyporales</taxon>
        <taxon>Irpicaceae</taxon>
        <taxon>Irpex</taxon>
    </lineage>
</organism>
<gene>
    <name evidence="1" type="ORF">BDY19DRAFT_1093982</name>
</gene>
<reference evidence="1" key="1">
    <citation type="journal article" date="2021" name="Environ. Microbiol.">
        <title>Gene family expansions and transcriptome signatures uncover fungal adaptations to wood decay.</title>
        <authorList>
            <person name="Hage H."/>
            <person name="Miyauchi S."/>
            <person name="Viragh M."/>
            <person name="Drula E."/>
            <person name="Min B."/>
            <person name="Chaduli D."/>
            <person name="Navarro D."/>
            <person name="Favel A."/>
            <person name="Norest M."/>
            <person name="Lesage-Meessen L."/>
            <person name="Balint B."/>
            <person name="Merenyi Z."/>
            <person name="de Eugenio L."/>
            <person name="Morin E."/>
            <person name="Martinez A.T."/>
            <person name="Baldrian P."/>
            <person name="Stursova M."/>
            <person name="Martinez M.J."/>
            <person name="Novotny C."/>
            <person name="Magnuson J.K."/>
            <person name="Spatafora J.W."/>
            <person name="Maurice S."/>
            <person name="Pangilinan J."/>
            <person name="Andreopoulos W."/>
            <person name="LaButti K."/>
            <person name="Hundley H."/>
            <person name="Na H."/>
            <person name="Kuo A."/>
            <person name="Barry K."/>
            <person name="Lipzen A."/>
            <person name="Henrissat B."/>
            <person name="Riley R."/>
            <person name="Ahrendt S."/>
            <person name="Nagy L.G."/>
            <person name="Grigoriev I.V."/>
            <person name="Martin F."/>
            <person name="Rosso M.N."/>
        </authorList>
    </citation>
    <scope>NUCLEOTIDE SEQUENCE</scope>
    <source>
        <strain evidence="1">CBS 384.51</strain>
    </source>
</reference>
<accession>A0ACB8TVK1</accession>
<feature type="non-terminal residue" evidence="1">
    <location>
        <position position="185"/>
    </location>
</feature>
<dbReference type="EMBL" id="MU274926">
    <property type="protein sequence ID" value="KAI0086075.1"/>
    <property type="molecule type" value="Genomic_DNA"/>
</dbReference>
<dbReference type="Proteomes" id="UP001055072">
    <property type="component" value="Unassembled WGS sequence"/>
</dbReference>
<evidence type="ECO:0000313" key="1">
    <source>
        <dbReference type="EMBL" id="KAI0086075.1"/>
    </source>
</evidence>
<comment type="caution">
    <text evidence="1">The sequence shown here is derived from an EMBL/GenBank/DDBJ whole genome shotgun (WGS) entry which is preliminary data.</text>
</comment>
<proteinExistence type="predicted"/>
<name>A0ACB8TVK1_9APHY</name>
<sequence>MSTSRKLSPLEQKIHQAALTSGERTLTSKALATLVPDVNERKIALNFLLGAGLLKPLENAGGKLSFRGVVKGELEMKKDLSAEENLVLNLIAAAGNEGIWTKHLKDKSELHQAIIDKCLKLLTQKQLVKVLKGSVQQRNRRIYMLFHLEPSAEMTGGPWYTDKELDTEFIKLLSQACLKFIADRV</sequence>
<protein>
    <submittedName>
        <fullName evidence="1">RNA polymerase Rpc34</fullName>
    </submittedName>
</protein>
<keyword evidence="2" id="KW-1185">Reference proteome</keyword>
<evidence type="ECO:0000313" key="2">
    <source>
        <dbReference type="Proteomes" id="UP001055072"/>
    </source>
</evidence>